<organism evidence="2 3">
    <name type="scientific">Planosporangium thailandense</name>
    <dbReference type="NCBI Taxonomy" id="765197"/>
    <lineage>
        <taxon>Bacteria</taxon>
        <taxon>Bacillati</taxon>
        <taxon>Actinomycetota</taxon>
        <taxon>Actinomycetes</taxon>
        <taxon>Micromonosporales</taxon>
        <taxon>Micromonosporaceae</taxon>
        <taxon>Planosporangium</taxon>
    </lineage>
</organism>
<dbReference type="Pfam" id="PF01370">
    <property type="entry name" value="Epimerase"/>
    <property type="match status" value="1"/>
</dbReference>
<dbReference type="InterPro" id="IPR001509">
    <property type="entry name" value="Epimerase_deHydtase"/>
</dbReference>
<comment type="caution">
    <text evidence="2">The sequence shown here is derived from an EMBL/GenBank/DDBJ whole genome shotgun (WGS) entry which is preliminary data.</text>
</comment>
<feature type="domain" description="NAD-dependent epimerase/dehydratase" evidence="1">
    <location>
        <begin position="1"/>
        <end position="230"/>
    </location>
</feature>
<reference evidence="2 3" key="1">
    <citation type="submission" date="2020-03" db="EMBL/GenBank/DDBJ databases">
        <title>WGS of the type strain of Planosporangium spp.</title>
        <authorList>
            <person name="Thawai C."/>
        </authorList>
    </citation>
    <scope>NUCLEOTIDE SEQUENCE [LARGE SCALE GENOMIC DNA]</scope>
    <source>
        <strain evidence="2 3">TBRC 5610</strain>
    </source>
</reference>
<dbReference type="Gene3D" id="3.40.50.720">
    <property type="entry name" value="NAD(P)-binding Rossmann-like Domain"/>
    <property type="match status" value="1"/>
</dbReference>
<proteinExistence type="predicted"/>
<dbReference type="EMBL" id="JAATVY010000025">
    <property type="protein sequence ID" value="NJC73098.1"/>
    <property type="molecule type" value="Genomic_DNA"/>
</dbReference>
<keyword evidence="3" id="KW-1185">Reference proteome</keyword>
<dbReference type="InterPro" id="IPR036291">
    <property type="entry name" value="NAD(P)-bd_dom_sf"/>
</dbReference>
<dbReference type="CDD" id="cd08946">
    <property type="entry name" value="SDR_e"/>
    <property type="match status" value="1"/>
</dbReference>
<name>A0ABX0Y4Z0_9ACTN</name>
<dbReference type="Proteomes" id="UP000722989">
    <property type="component" value="Unassembled WGS sequence"/>
</dbReference>
<dbReference type="PANTHER" id="PTHR43245">
    <property type="entry name" value="BIFUNCTIONAL POLYMYXIN RESISTANCE PROTEIN ARNA"/>
    <property type="match status" value="1"/>
</dbReference>
<dbReference type="PANTHER" id="PTHR43245:SF23">
    <property type="entry name" value="NAD(P)-BINDING DOMAIN-CONTAINING PROTEIN"/>
    <property type="match status" value="1"/>
</dbReference>
<sequence length="323" mass="35373">MVTGGCGYLGRVLTRLLADEGYEVVALDNGLVPVVGVAPDAMRVTGDVRNPAEWEHLLADVDSVVHLAAIVGDPACAVDPELAWEVNYLGTIRVAQACRRYGVRTLVFASTCSNYGMTDDAEVDEGSPLNPRSEYARSKVMAEHHLLSLPAGTCSTTILRFATLHGLSPRMRFDLAINRMTADAVQRRAITVHDGRQWRPFLHVRDAARAVALVLTANERRPGVRVYNCGSGDQNFRLREIADLVVNAVPEAHTTVQGAVADTRNYRVNFDAVRRELSFHRAFGVRESIDEVVAALRSGQFDDIDAAQYSNYLIARSAARLAV</sequence>
<evidence type="ECO:0000259" key="1">
    <source>
        <dbReference type="Pfam" id="PF01370"/>
    </source>
</evidence>
<gene>
    <name evidence="2" type="ORF">HC031_25765</name>
</gene>
<dbReference type="SUPFAM" id="SSF51735">
    <property type="entry name" value="NAD(P)-binding Rossmann-fold domains"/>
    <property type="match status" value="1"/>
</dbReference>
<evidence type="ECO:0000313" key="3">
    <source>
        <dbReference type="Proteomes" id="UP000722989"/>
    </source>
</evidence>
<dbReference type="InterPro" id="IPR050177">
    <property type="entry name" value="Lipid_A_modif_metabolic_enz"/>
</dbReference>
<evidence type="ECO:0000313" key="2">
    <source>
        <dbReference type="EMBL" id="NJC73098.1"/>
    </source>
</evidence>
<protein>
    <submittedName>
        <fullName evidence="2">SDR family oxidoreductase</fullName>
    </submittedName>
</protein>
<accession>A0ABX0Y4Z0</accession>